<dbReference type="Pfam" id="PF13966">
    <property type="entry name" value="zf-RVT"/>
    <property type="match status" value="1"/>
</dbReference>
<protein>
    <recommendedName>
        <fullName evidence="1">Reverse transcriptase zinc-binding domain-containing protein</fullName>
    </recommendedName>
</protein>
<proteinExistence type="predicted"/>
<keyword evidence="3" id="KW-1185">Reference proteome</keyword>
<dbReference type="AlphaFoldDB" id="A0A2U1NX73"/>
<organism evidence="2 3">
    <name type="scientific">Artemisia annua</name>
    <name type="common">Sweet wormwood</name>
    <dbReference type="NCBI Taxonomy" id="35608"/>
    <lineage>
        <taxon>Eukaryota</taxon>
        <taxon>Viridiplantae</taxon>
        <taxon>Streptophyta</taxon>
        <taxon>Embryophyta</taxon>
        <taxon>Tracheophyta</taxon>
        <taxon>Spermatophyta</taxon>
        <taxon>Magnoliopsida</taxon>
        <taxon>eudicotyledons</taxon>
        <taxon>Gunneridae</taxon>
        <taxon>Pentapetalae</taxon>
        <taxon>asterids</taxon>
        <taxon>campanulids</taxon>
        <taxon>Asterales</taxon>
        <taxon>Asteraceae</taxon>
        <taxon>Asteroideae</taxon>
        <taxon>Anthemideae</taxon>
        <taxon>Artemisiinae</taxon>
        <taxon>Artemisia</taxon>
    </lineage>
</organism>
<evidence type="ECO:0000313" key="3">
    <source>
        <dbReference type="Proteomes" id="UP000245207"/>
    </source>
</evidence>
<dbReference type="Proteomes" id="UP000245207">
    <property type="component" value="Unassembled WGS sequence"/>
</dbReference>
<dbReference type="InterPro" id="IPR026960">
    <property type="entry name" value="RVT-Znf"/>
</dbReference>
<sequence length="69" mass="8150">MACGMTYIDMHINGDIAGWHKLMWFSQNIPKHAFILWLAVQKKLPTQDNIRKWGNYDLMKSKNESVRDL</sequence>
<evidence type="ECO:0000259" key="1">
    <source>
        <dbReference type="Pfam" id="PF13966"/>
    </source>
</evidence>
<accession>A0A2U1NX73</accession>
<dbReference type="OrthoDB" id="1748554at2759"/>
<dbReference type="EMBL" id="PKPP01002036">
    <property type="protein sequence ID" value="PWA78109.1"/>
    <property type="molecule type" value="Genomic_DNA"/>
</dbReference>
<feature type="domain" description="Reverse transcriptase zinc-binding" evidence="1">
    <location>
        <begin position="7"/>
        <end position="54"/>
    </location>
</feature>
<comment type="caution">
    <text evidence="2">The sequence shown here is derived from an EMBL/GenBank/DDBJ whole genome shotgun (WGS) entry which is preliminary data.</text>
</comment>
<evidence type="ECO:0000313" key="2">
    <source>
        <dbReference type="EMBL" id="PWA78109.1"/>
    </source>
</evidence>
<reference evidence="2 3" key="1">
    <citation type="journal article" date="2018" name="Mol. Plant">
        <title>The genome of Artemisia annua provides insight into the evolution of Asteraceae family and artemisinin biosynthesis.</title>
        <authorList>
            <person name="Shen Q."/>
            <person name="Zhang L."/>
            <person name="Liao Z."/>
            <person name="Wang S."/>
            <person name="Yan T."/>
            <person name="Shi P."/>
            <person name="Liu M."/>
            <person name="Fu X."/>
            <person name="Pan Q."/>
            <person name="Wang Y."/>
            <person name="Lv Z."/>
            <person name="Lu X."/>
            <person name="Zhang F."/>
            <person name="Jiang W."/>
            <person name="Ma Y."/>
            <person name="Chen M."/>
            <person name="Hao X."/>
            <person name="Li L."/>
            <person name="Tang Y."/>
            <person name="Lv G."/>
            <person name="Zhou Y."/>
            <person name="Sun X."/>
            <person name="Brodelius P.E."/>
            <person name="Rose J.K.C."/>
            <person name="Tang K."/>
        </authorList>
    </citation>
    <scope>NUCLEOTIDE SEQUENCE [LARGE SCALE GENOMIC DNA]</scope>
    <source>
        <strain evidence="3">cv. Huhao1</strain>
        <tissue evidence="2">Leaf</tissue>
    </source>
</reference>
<name>A0A2U1NX73_ARTAN</name>
<gene>
    <name evidence="2" type="ORF">CTI12_AA217300</name>
</gene>